<dbReference type="Proteomes" id="UP001305414">
    <property type="component" value="Unassembled WGS sequence"/>
</dbReference>
<feature type="compositionally biased region" description="Polar residues" evidence="1">
    <location>
        <begin position="234"/>
        <end position="246"/>
    </location>
</feature>
<feature type="region of interest" description="Disordered" evidence="1">
    <location>
        <begin position="230"/>
        <end position="259"/>
    </location>
</feature>
<protein>
    <submittedName>
        <fullName evidence="2">Uncharacterized protein</fullName>
    </submittedName>
</protein>
<gene>
    <name evidence="2" type="ORF">RRF57_009549</name>
</gene>
<comment type="caution">
    <text evidence="2">The sequence shown here is derived from an EMBL/GenBank/DDBJ whole genome shotgun (WGS) entry which is preliminary data.</text>
</comment>
<evidence type="ECO:0000313" key="3">
    <source>
        <dbReference type="Proteomes" id="UP001305414"/>
    </source>
</evidence>
<reference evidence="2 3" key="1">
    <citation type="submission" date="2023-10" db="EMBL/GenBank/DDBJ databases">
        <title>Draft genome sequence of Xylaria bambusicola isolate GMP-LS, the root and basal stem rot pathogen of sugarcane in Indonesia.</title>
        <authorList>
            <person name="Selvaraj P."/>
            <person name="Muralishankar V."/>
            <person name="Muruganantham S."/>
            <person name="Sp S."/>
            <person name="Haryani S."/>
            <person name="Lau K.J.X."/>
            <person name="Naqvi N.I."/>
        </authorList>
    </citation>
    <scope>NUCLEOTIDE SEQUENCE [LARGE SCALE GENOMIC DNA]</scope>
    <source>
        <strain evidence="2">GMP-LS</strain>
    </source>
</reference>
<proteinExistence type="predicted"/>
<evidence type="ECO:0000256" key="1">
    <source>
        <dbReference type="SAM" id="MobiDB-lite"/>
    </source>
</evidence>
<dbReference type="AlphaFoldDB" id="A0AAN7UJT5"/>
<keyword evidence="3" id="KW-1185">Reference proteome</keyword>
<name>A0AAN7UJT5_9PEZI</name>
<dbReference type="EMBL" id="JAWHQM010000036">
    <property type="protein sequence ID" value="KAK5633835.1"/>
    <property type="molecule type" value="Genomic_DNA"/>
</dbReference>
<organism evidence="2 3">
    <name type="scientific">Xylaria bambusicola</name>
    <dbReference type="NCBI Taxonomy" id="326684"/>
    <lineage>
        <taxon>Eukaryota</taxon>
        <taxon>Fungi</taxon>
        <taxon>Dikarya</taxon>
        <taxon>Ascomycota</taxon>
        <taxon>Pezizomycotina</taxon>
        <taxon>Sordariomycetes</taxon>
        <taxon>Xylariomycetidae</taxon>
        <taxon>Xylariales</taxon>
        <taxon>Xylariaceae</taxon>
        <taxon>Xylaria</taxon>
    </lineage>
</organism>
<evidence type="ECO:0000313" key="2">
    <source>
        <dbReference type="EMBL" id="KAK5633835.1"/>
    </source>
</evidence>
<sequence length="259" mass="28453">MTTPAKTYFLAADLSLPPDGPLRLGSILSRPSDSLSILNRDDYVPVPDQDVSSVINTDFRIISRSTDSGMGLWTKFLQVHGLARVDNSTIVKTDFSCKELETLSFLPKDNYIRKAVDSEPVQKYLRGGLFRRPVYLVTGLKIARGVRQEVSRSKHTDIRGRVVVDIGNVTPLGVPIGTEVSVAGLEALSESKTGQRILLGGSSDFIFAFRVRKIKFRQWKQADNEAGGLKITAGSRTASPTSTENSGRGWDVRAQTRGR</sequence>
<accession>A0AAN7UJT5</accession>